<reference evidence="1 2" key="1">
    <citation type="submission" date="2013-05" db="EMBL/GenBank/DDBJ databases">
        <title>Genome assembly of Chondromyces apiculatus DSM 436.</title>
        <authorList>
            <person name="Sharma G."/>
            <person name="Khatri I."/>
            <person name="Kaur C."/>
            <person name="Mayilraj S."/>
            <person name="Subramanian S."/>
        </authorList>
    </citation>
    <scope>NUCLEOTIDE SEQUENCE [LARGE SCALE GENOMIC DNA]</scope>
    <source>
        <strain evidence="1 2">DSM 436</strain>
    </source>
</reference>
<sequence>MTTPGAALTSVAPGEVVIELPSRLALLVSPGADHPEIFAASIGVDAHHSPIDDAGRADGTLMEICNRLLDSSGCPLQKRLIGQRARLGGVFGPKGHG</sequence>
<organism evidence="1 2">
    <name type="scientific">Chondromyces apiculatus DSM 436</name>
    <dbReference type="NCBI Taxonomy" id="1192034"/>
    <lineage>
        <taxon>Bacteria</taxon>
        <taxon>Pseudomonadati</taxon>
        <taxon>Myxococcota</taxon>
        <taxon>Polyangia</taxon>
        <taxon>Polyangiales</taxon>
        <taxon>Polyangiaceae</taxon>
        <taxon>Chondromyces</taxon>
    </lineage>
</organism>
<evidence type="ECO:0000313" key="2">
    <source>
        <dbReference type="Proteomes" id="UP000019678"/>
    </source>
</evidence>
<dbReference type="AlphaFoldDB" id="A0A017SSW3"/>
<accession>A0A017SSW3</accession>
<keyword evidence="2" id="KW-1185">Reference proteome</keyword>
<dbReference type="EMBL" id="ASRX01000139">
    <property type="protein sequence ID" value="EYF00063.1"/>
    <property type="molecule type" value="Genomic_DNA"/>
</dbReference>
<evidence type="ECO:0000313" key="1">
    <source>
        <dbReference type="EMBL" id="EYF00063.1"/>
    </source>
</evidence>
<gene>
    <name evidence="1" type="ORF">CAP_1414</name>
</gene>
<protein>
    <submittedName>
        <fullName evidence="1">Uncharacterized protein</fullName>
    </submittedName>
</protein>
<dbReference type="Proteomes" id="UP000019678">
    <property type="component" value="Unassembled WGS sequence"/>
</dbReference>
<name>A0A017SSW3_9BACT</name>
<comment type="caution">
    <text evidence="1">The sequence shown here is derived from an EMBL/GenBank/DDBJ whole genome shotgun (WGS) entry which is preliminary data.</text>
</comment>
<proteinExistence type="predicted"/>